<dbReference type="Proteomes" id="UP000324974">
    <property type="component" value="Chromosome"/>
</dbReference>
<dbReference type="InterPro" id="IPR013039">
    <property type="entry name" value="DUF1588"/>
</dbReference>
<dbReference type="Pfam" id="PF07626">
    <property type="entry name" value="PSD3"/>
    <property type="match status" value="1"/>
</dbReference>
<dbReference type="GO" id="GO:0009055">
    <property type="term" value="F:electron transfer activity"/>
    <property type="evidence" value="ECO:0007669"/>
    <property type="project" value="InterPro"/>
</dbReference>
<dbReference type="Pfam" id="PF07637">
    <property type="entry name" value="PSD5"/>
    <property type="match status" value="1"/>
</dbReference>
<evidence type="ECO:0000313" key="8">
    <source>
        <dbReference type="Proteomes" id="UP000324974"/>
    </source>
</evidence>
<evidence type="ECO:0000313" key="7">
    <source>
        <dbReference type="EMBL" id="QEL13463.1"/>
    </source>
</evidence>
<feature type="domain" description="Cytochrome C Planctomycete-type" evidence="5">
    <location>
        <begin position="54"/>
        <end position="100"/>
    </location>
</feature>
<dbReference type="InterPro" id="IPR036909">
    <property type="entry name" value="Cyt_c-like_dom_sf"/>
</dbReference>
<dbReference type="AlphaFoldDB" id="A0A5C1A544"/>
<reference evidence="8" key="1">
    <citation type="submission" date="2019-08" db="EMBL/GenBank/DDBJ databases">
        <title>Limnoglobus roseus gen. nov., sp. nov., a novel freshwater planctomycete with a giant genome from the family Gemmataceae.</title>
        <authorList>
            <person name="Kulichevskaya I.S."/>
            <person name="Naumoff D.G."/>
            <person name="Miroshnikov K."/>
            <person name="Ivanova A."/>
            <person name="Philippov D.A."/>
            <person name="Hakobyan A."/>
            <person name="Rijpstra I.C."/>
            <person name="Sinninghe Damste J.S."/>
            <person name="Liesack W."/>
            <person name="Dedysh S.N."/>
        </authorList>
    </citation>
    <scope>NUCLEOTIDE SEQUENCE [LARGE SCALE GENOMIC DNA]</scope>
    <source>
        <strain evidence="8">PX52</strain>
    </source>
</reference>
<dbReference type="KEGG" id="lrs:PX52LOC_00320"/>
<dbReference type="InterPro" id="IPR013042">
    <property type="entry name" value="DUF1592"/>
</dbReference>
<dbReference type="RefSeq" id="WP_149108434.1">
    <property type="nucleotide sequence ID" value="NZ_CP042425.1"/>
</dbReference>
<evidence type="ECO:0000259" key="4">
    <source>
        <dbReference type="Pfam" id="PF07631"/>
    </source>
</evidence>
<dbReference type="InterPro" id="IPR011429">
    <property type="entry name" value="Cyt_c_Planctomycete-type"/>
</dbReference>
<evidence type="ECO:0000259" key="1">
    <source>
        <dbReference type="Pfam" id="PF07624"/>
    </source>
</evidence>
<feature type="domain" description="DUF1587" evidence="2">
    <location>
        <begin position="146"/>
        <end position="206"/>
    </location>
</feature>
<dbReference type="EMBL" id="CP042425">
    <property type="protein sequence ID" value="QEL13463.1"/>
    <property type="molecule type" value="Genomic_DNA"/>
</dbReference>
<dbReference type="GO" id="GO:0020037">
    <property type="term" value="F:heme binding"/>
    <property type="evidence" value="ECO:0007669"/>
    <property type="project" value="InterPro"/>
</dbReference>
<evidence type="ECO:0000259" key="3">
    <source>
        <dbReference type="Pfam" id="PF07627"/>
    </source>
</evidence>
<accession>A0A5C1A544</accession>
<dbReference type="Pfam" id="PF07624">
    <property type="entry name" value="PSD2"/>
    <property type="match status" value="1"/>
</dbReference>
<dbReference type="Pfam" id="PF07627">
    <property type="entry name" value="PSCyt3"/>
    <property type="match status" value="1"/>
</dbReference>
<evidence type="ECO:0008006" key="9">
    <source>
        <dbReference type="Google" id="ProtNLM"/>
    </source>
</evidence>
<dbReference type="OrthoDB" id="175242at2"/>
<feature type="domain" description="DUF1595" evidence="6">
    <location>
        <begin position="242"/>
        <end position="302"/>
    </location>
</feature>
<dbReference type="InterPro" id="IPR011478">
    <property type="entry name" value="DUF1585"/>
</dbReference>
<protein>
    <recommendedName>
        <fullName evidence="9">DUF1592 domain-containing protein</fullName>
    </recommendedName>
</protein>
<keyword evidence="8" id="KW-1185">Reference proteome</keyword>
<evidence type="ECO:0000259" key="5">
    <source>
        <dbReference type="Pfam" id="PF07635"/>
    </source>
</evidence>
<gene>
    <name evidence="7" type="ORF">PX52LOC_00320</name>
</gene>
<dbReference type="Pfam" id="PF07635">
    <property type="entry name" value="PSCyt1"/>
    <property type="match status" value="1"/>
</dbReference>
<name>A0A5C1A544_9BACT</name>
<evidence type="ECO:0000259" key="2">
    <source>
        <dbReference type="Pfam" id="PF07626"/>
    </source>
</evidence>
<dbReference type="InterPro" id="IPR013043">
    <property type="entry name" value="DUF1595"/>
</dbReference>
<sequence length="653" mass="72795">MRWLRLVAFVGLLATVGLLPWWATAWSEEPVPKPTTPPQPTFVQDVRPLLKTYCFDCHNPSRRKGGLDLAEIETDAAAAGRDDLWDSVAERMRAKEMPPPKSKQLTADEQRVLTEWLKHAAESRVDYDKLTKEQREELLAGEPFSRRLNRVEYGNTLRDLFGINLHAGDLLPSEGGGGEGFDNAGATLFTTPVLVEKYLEAAELVLGALLPAGKKADPKFDAARRSLLIAVPDAKTSPRDAARTVLTAFLPRAFRRPATDKEIDRFLDVFEKAHARGDGYEPALKLALKGVLISPHFLFLTETPAEKTGTYPLDQYEVAAHLSYFLWASMPDETLIGLAAKGKLHDPAILREQVRRMVRDPKSRGFAESFGGQWLGIRPLGTTVRPDAKAFPEFDDELAATMREETVLFLDTIIREDRSVLDVIDADYTFVNERLAALYKIDGVKGSEMRRVKLTDPNRGGVLGHAGILAVTSFPHRTSPVLRGRWVLEELLGVEVPPPPPDVPVLNDRPKGADASLTFRQMLEKHRNKSECAACHARMDPLGFGLENFDAIGRWRTEQGGQPVDSAGVLPTGEKFSGPAELKKLLLEKRRAEFLRNVCRKALGYALGREIKRVDLSVVQDCVKSLEACEFHSSRLLETIVLSYPFTHRNQMK</sequence>
<feature type="domain" description="DUF1585" evidence="1">
    <location>
        <begin position="573"/>
        <end position="646"/>
    </location>
</feature>
<evidence type="ECO:0000259" key="6">
    <source>
        <dbReference type="Pfam" id="PF07637"/>
    </source>
</evidence>
<feature type="domain" description="DUF1588" evidence="3">
    <location>
        <begin position="459"/>
        <end position="558"/>
    </location>
</feature>
<proteinExistence type="predicted"/>
<dbReference type="Pfam" id="PF07631">
    <property type="entry name" value="PSD4"/>
    <property type="match status" value="1"/>
</dbReference>
<organism evidence="7 8">
    <name type="scientific">Limnoglobus roseus</name>
    <dbReference type="NCBI Taxonomy" id="2598579"/>
    <lineage>
        <taxon>Bacteria</taxon>
        <taxon>Pseudomonadati</taxon>
        <taxon>Planctomycetota</taxon>
        <taxon>Planctomycetia</taxon>
        <taxon>Gemmatales</taxon>
        <taxon>Gemmataceae</taxon>
        <taxon>Limnoglobus</taxon>
    </lineage>
</organism>
<dbReference type="SUPFAM" id="SSF46626">
    <property type="entry name" value="Cytochrome c"/>
    <property type="match status" value="1"/>
</dbReference>
<dbReference type="InterPro" id="IPR013036">
    <property type="entry name" value="DUF1587"/>
</dbReference>
<feature type="domain" description="DUF1592" evidence="4">
    <location>
        <begin position="313"/>
        <end position="441"/>
    </location>
</feature>